<evidence type="ECO:0000256" key="1">
    <source>
        <dbReference type="ARBA" id="ARBA00022527"/>
    </source>
</evidence>
<evidence type="ECO:0000256" key="6">
    <source>
        <dbReference type="ARBA" id="ARBA00022840"/>
    </source>
</evidence>
<feature type="compositionally biased region" description="Polar residues" evidence="8">
    <location>
        <begin position="107"/>
        <end position="116"/>
    </location>
</feature>
<evidence type="ECO:0000313" key="11">
    <source>
        <dbReference type="EMBL" id="CAD8043356.1"/>
    </source>
</evidence>
<keyword evidence="1" id="KW-0723">Serine/threonine-protein kinase</keyword>
<keyword evidence="2" id="KW-0597">Phosphoprotein</keyword>
<feature type="compositionally biased region" description="Basic and acidic residues" evidence="8">
    <location>
        <begin position="117"/>
        <end position="133"/>
    </location>
</feature>
<keyword evidence="3" id="KW-0808">Transferase</keyword>
<dbReference type="InterPro" id="IPR017441">
    <property type="entry name" value="Protein_kinase_ATP_BS"/>
</dbReference>
<keyword evidence="4 7" id="KW-0547">Nucleotide-binding</keyword>
<reference evidence="11" key="1">
    <citation type="submission" date="2021-01" db="EMBL/GenBank/DDBJ databases">
        <authorList>
            <consortium name="Genoscope - CEA"/>
            <person name="William W."/>
        </authorList>
    </citation>
    <scope>NUCLEOTIDE SEQUENCE</scope>
</reference>
<evidence type="ECO:0000256" key="2">
    <source>
        <dbReference type="ARBA" id="ARBA00022553"/>
    </source>
</evidence>
<dbReference type="SMART" id="SM00220">
    <property type="entry name" value="S_TKc"/>
    <property type="match status" value="1"/>
</dbReference>
<name>A0A8S1JT74_PARPR</name>
<evidence type="ECO:0000256" key="8">
    <source>
        <dbReference type="SAM" id="MobiDB-lite"/>
    </source>
</evidence>
<organism evidence="11 12">
    <name type="scientific">Paramecium primaurelia</name>
    <dbReference type="NCBI Taxonomy" id="5886"/>
    <lineage>
        <taxon>Eukaryota</taxon>
        <taxon>Sar</taxon>
        <taxon>Alveolata</taxon>
        <taxon>Ciliophora</taxon>
        <taxon>Intramacronucleata</taxon>
        <taxon>Oligohymenophorea</taxon>
        <taxon>Peniculida</taxon>
        <taxon>Parameciidae</taxon>
        <taxon>Paramecium</taxon>
    </lineage>
</organism>
<dbReference type="InterPro" id="IPR008271">
    <property type="entry name" value="Ser/Thr_kinase_AS"/>
</dbReference>
<dbReference type="EMBL" id="CAJJDM010000002">
    <property type="protein sequence ID" value="CAD8043356.1"/>
    <property type="molecule type" value="Genomic_DNA"/>
</dbReference>
<comment type="caution">
    <text evidence="11">The sequence shown here is derived from an EMBL/GenBank/DDBJ whole genome shotgun (WGS) entry which is preliminary data.</text>
</comment>
<dbReference type="InterPro" id="IPR045270">
    <property type="entry name" value="STKc_AGC"/>
</dbReference>
<dbReference type="GO" id="GO:0005524">
    <property type="term" value="F:ATP binding"/>
    <property type="evidence" value="ECO:0007669"/>
    <property type="project" value="UniProtKB-UniRule"/>
</dbReference>
<dbReference type="PANTHER" id="PTHR24351">
    <property type="entry name" value="RIBOSOMAL PROTEIN S6 KINASE"/>
    <property type="match status" value="1"/>
</dbReference>
<dbReference type="InterPro" id="IPR000961">
    <property type="entry name" value="AGC-kinase_C"/>
</dbReference>
<evidence type="ECO:0000256" key="7">
    <source>
        <dbReference type="PROSITE-ProRule" id="PRU10141"/>
    </source>
</evidence>
<keyword evidence="5" id="KW-0418">Kinase</keyword>
<dbReference type="PROSITE" id="PS50011">
    <property type="entry name" value="PROTEIN_KINASE_DOM"/>
    <property type="match status" value="1"/>
</dbReference>
<feature type="compositionally biased region" description="Polar residues" evidence="8">
    <location>
        <begin position="142"/>
        <end position="162"/>
    </location>
</feature>
<evidence type="ECO:0000259" key="10">
    <source>
        <dbReference type="PROSITE" id="PS51285"/>
    </source>
</evidence>
<keyword evidence="6 7" id="KW-0067">ATP-binding</keyword>
<proteinExistence type="predicted"/>
<dbReference type="CDD" id="cd05123">
    <property type="entry name" value="STKc_AGC"/>
    <property type="match status" value="1"/>
</dbReference>
<dbReference type="Proteomes" id="UP000688137">
    <property type="component" value="Unassembled WGS sequence"/>
</dbReference>
<feature type="compositionally biased region" description="Low complexity" evidence="8">
    <location>
        <begin position="682"/>
        <end position="700"/>
    </location>
</feature>
<feature type="binding site" evidence="7">
    <location>
        <position position="360"/>
    </location>
    <ligand>
        <name>ATP</name>
        <dbReference type="ChEBI" id="CHEBI:30616"/>
    </ligand>
</feature>
<evidence type="ECO:0000313" key="12">
    <source>
        <dbReference type="Proteomes" id="UP000688137"/>
    </source>
</evidence>
<gene>
    <name evidence="11" type="ORF">PPRIM_AZ9-3.1.T0050007</name>
</gene>
<dbReference type="PROSITE" id="PS00108">
    <property type="entry name" value="PROTEIN_KINASE_ST"/>
    <property type="match status" value="1"/>
</dbReference>
<feature type="domain" description="Protein kinase" evidence="9">
    <location>
        <begin position="331"/>
        <end position="595"/>
    </location>
</feature>
<dbReference type="GO" id="GO:0004674">
    <property type="term" value="F:protein serine/threonine kinase activity"/>
    <property type="evidence" value="ECO:0007669"/>
    <property type="project" value="UniProtKB-KW"/>
</dbReference>
<dbReference type="PROSITE" id="PS00107">
    <property type="entry name" value="PROTEIN_KINASE_ATP"/>
    <property type="match status" value="1"/>
</dbReference>
<evidence type="ECO:0000256" key="3">
    <source>
        <dbReference type="ARBA" id="ARBA00022679"/>
    </source>
</evidence>
<feature type="domain" description="AGC-kinase C-terminal" evidence="10">
    <location>
        <begin position="596"/>
        <end position="668"/>
    </location>
</feature>
<evidence type="ECO:0000259" key="9">
    <source>
        <dbReference type="PROSITE" id="PS50011"/>
    </source>
</evidence>
<keyword evidence="12" id="KW-1185">Reference proteome</keyword>
<dbReference type="FunFam" id="1.10.510.10:FF:000008">
    <property type="entry name" value="Non-specific serine/threonine protein kinase"/>
    <property type="match status" value="1"/>
</dbReference>
<accession>A0A8S1JT74</accession>
<feature type="region of interest" description="Disordered" evidence="8">
    <location>
        <begin position="674"/>
        <end position="702"/>
    </location>
</feature>
<evidence type="ECO:0008006" key="13">
    <source>
        <dbReference type="Google" id="ProtNLM"/>
    </source>
</evidence>
<evidence type="ECO:0000256" key="4">
    <source>
        <dbReference type="ARBA" id="ARBA00022741"/>
    </source>
</evidence>
<dbReference type="OMA" id="FYFISET"/>
<dbReference type="InterPro" id="IPR000719">
    <property type="entry name" value="Prot_kinase_dom"/>
</dbReference>
<evidence type="ECO:0000256" key="5">
    <source>
        <dbReference type="ARBA" id="ARBA00022777"/>
    </source>
</evidence>
<feature type="region of interest" description="Disordered" evidence="8">
    <location>
        <begin position="107"/>
        <end position="162"/>
    </location>
</feature>
<protein>
    <recommendedName>
        <fullName evidence="13">Protein kinase domain containing protein</fullName>
    </recommendedName>
</protein>
<dbReference type="AlphaFoldDB" id="A0A8S1JT74"/>
<sequence>MSQNQKPFLNGSPYTSQKQLYLGQGFIQPQQFQTKVVVPSINIQLKNHVTLNVVKSGSLTQREDKVKQSDLTQPQKKQLPITKFNNAVNNNYVSSYYQNYLSNASKLNSKTQNSKELQQKEEQRKNTFEERHSVKPSKPKSTEQQNKNPKLSTEPSQNHKSMSSQNIMNLLNKIQQPKDDQNRAKSPITSSVDFNFKQLLQQYQKTLSNGQTRAKSNDQAKEVNQISGFITERPLSSGSYIIIHLYDTNNKMTELRFDCAYGTTDNLVNFLMTQCIDNKNIIGFQTTDQNIALDHYLSLVGKDLQFLNRKTIKLQPLHCTCDSNKLSLKSFQLLQCIGMGGFSRVYLVRSKSNGRFLALKLISKQFIIENQKQTIVQNERDVMVQLNLSDQHLSKQFICQLECAFESRNWVCFGMEYCPGGELFNQLRKVKRMTEEQAKLYFIEVCIAIGFIHCQNILYRDLKPENILIDSEGHLKVADFGLARPNMASDDEAYSFCGSPEYMAPEMLQQQGHTYAVDYYCLGALFYELITGLPPYYSRDTNQIFKSILSDPLSFPPNIGSPEARDLIRRLLNKNPEQRLGIRGDADAILQHPLFASIDLRDVIRRKIDPPFKPNLTSFNFDPSEFKKGEVSFKLELQKSLQSDDENKFTPMFENFYFISETLKLKRLRIPSRPTTQSQDFNMNDRNYNSNNSQGRRGNSAITDQLEKGIAYKQKIEEMQRRVQMQNSLNSGSIRQYMDPFNSVDKLKMNKKAKQ</sequence>
<dbReference type="Pfam" id="PF00069">
    <property type="entry name" value="Pkinase"/>
    <property type="match status" value="1"/>
</dbReference>
<dbReference type="PROSITE" id="PS51285">
    <property type="entry name" value="AGC_KINASE_CTER"/>
    <property type="match status" value="1"/>
</dbReference>